<evidence type="ECO:0000313" key="3">
    <source>
        <dbReference type="EMBL" id="SFA60403.1"/>
    </source>
</evidence>
<dbReference type="Gene3D" id="3.90.25.10">
    <property type="entry name" value="UDP-galactose 4-epimerase, domain 1"/>
    <property type="match status" value="1"/>
</dbReference>
<organism evidence="3 4">
    <name type="scientific">Pedobacter suwonensis</name>
    <dbReference type="NCBI Taxonomy" id="332999"/>
    <lineage>
        <taxon>Bacteria</taxon>
        <taxon>Pseudomonadati</taxon>
        <taxon>Bacteroidota</taxon>
        <taxon>Sphingobacteriia</taxon>
        <taxon>Sphingobacteriales</taxon>
        <taxon>Sphingobacteriaceae</taxon>
        <taxon>Pedobacter</taxon>
    </lineage>
</organism>
<dbReference type="STRING" id="332999.SAMN04488511_12812"/>
<evidence type="ECO:0000256" key="1">
    <source>
        <dbReference type="ARBA" id="ARBA00007637"/>
    </source>
</evidence>
<dbReference type="PANTHER" id="PTHR43000">
    <property type="entry name" value="DTDP-D-GLUCOSE 4,6-DEHYDRATASE-RELATED"/>
    <property type="match status" value="1"/>
</dbReference>
<protein>
    <submittedName>
        <fullName evidence="3">UDP-glucose 4-epimerase</fullName>
    </submittedName>
</protein>
<dbReference type="Proteomes" id="UP000198836">
    <property type="component" value="Unassembled WGS sequence"/>
</dbReference>
<dbReference type="InterPro" id="IPR001509">
    <property type="entry name" value="Epimerase_deHydtase"/>
</dbReference>
<reference evidence="4" key="1">
    <citation type="submission" date="2016-10" db="EMBL/GenBank/DDBJ databases">
        <authorList>
            <person name="Varghese N."/>
            <person name="Submissions S."/>
        </authorList>
    </citation>
    <scope>NUCLEOTIDE SEQUENCE [LARGE SCALE GENOMIC DNA]</scope>
    <source>
        <strain evidence="4">DSM 18130</strain>
    </source>
</reference>
<evidence type="ECO:0000313" key="4">
    <source>
        <dbReference type="Proteomes" id="UP000198836"/>
    </source>
</evidence>
<sequence length="314" mass="35359">MMNILFIGGAGFIGSNLISTFVDNPEYKVYVYEPAMANLSRLDKYENKVIILRGGLSDSDLLSAVLNEHHIDIVVHLVSTLIPGSRYEDYKKEFESVIFPTIMLMKLCAERKTKFVYFSSGGTIYGNDINSAFNESDPLAPISYYGLSKQIIENSILFENRVENLNYLIVRPSNPYGPGQMLYANQGLIAVMIGKILAQEEIVIWGDGNSVRDYIYIDDLVDAFYQLINNHVINEVVNIGSGEGISVNNVIDHLKQAVGREINVRYENSRAVDVARMVLDISKLNTLIKVKHTPLEIGMEKFLNYIEKTVKRDA</sequence>
<keyword evidence="4" id="KW-1185">Reference proteome</keyword>
<accession>A0A1I0U973</accession>
<dbReference type="InterPro" id="IPR036291">
    <property type="entry name" value="NAD(P)-bd_dom_sf"/>
</dbReference>
<dbReference type="Pfam" id="PF01370">
    <property type="entry name" value="Epimerase"/>
    <property type="match status" value="1"/>
</dbReference>
<feature type="domain" description="NAD-dependent epimerase/dehydratase" evidence="2">
    <location>
        <begin position="4"/>
        <end position="240"/>
    </location>
</feature>
<dbReference type="SUPFAM" id="SSF51735">
    <property type="entry name" value="NAD(P)-binding Rossmann-fold domains"/>
    <property type="match status" value="1"/>
</dbReference>
<dbReference type="Gene3D" id="3.40.50.720">
    <property type="entry name" value="NAD(P)-binding Rossmann-like Domain"/>
    <property type="match status" value="1"/>
</dbReference>
<dbReference type="EMBL" id="FOJM01000028">
    <property type="protein sequence ID" value="SFA60403.1"/>
    <property type="molecule type" value="Genomic_DNA"/>
</dbReference>
<evidence type="ECO:0000259" key="2">
    <source>
        <dbReference type="Pfam" id="PF01370"/>
    </source>
</evidence>
<name>A0A1I0U973_9SPHI</name>
<proteinExistence type="inferred from homology"/>
<dbReference type="AlphaFoldDB" id="A0A1I0U973"/>
<comment type="similarity">
    <text evidence="1">Belongs to the NAD(P)-dependent epimerase/dehydratase family.</text>
</comment>
<gene>
    <name evidence="3" type="ORF">SAMN04488511_12812</name>
</gene>
<dbReference type="RefSeq" id="WP_208864461.1">
    <property type="nucleotide sequence ID" value="NZ_FOJM01000028.1"/>
</dbReference>